<organism evidence="2 3">
    <name type="scientific">Rhizobium dioscoreae</name>
    <dbReference type="NCBI Taxonomy" id="2653122"/>
    <lineage>
        <taxon>Bacteria</taxon>
        <taxon>Pseudomonadati</taxon>
        <taxon>Pseudomonadota</taxon>
        <taxon>Alphaproteobacteria</taxon>
        <taxon>Hyphomicrobiales</taxon>
        <taxon>Rhizobiaceae</taxon>
        <taxon>Rhizobium/Agrobacterium group</taxon>
        <taxon>Rhizobium</taxon>
    </lineage>
</organism>
<name>A0ABQ0Z2C1_9HYPH</name>
<reference evidence="2 3" key="1">
    <citation type="journal article" date="2020" name="Genome Biol. Evol.">
        <title>Rhizobium dioscoreae sp. nov., a plant growth-promoting bacterium isolated from yam (Dioscorea species).</title>
        <authorList>
            <person name="Ouyabe M."/>
            <person name="Tanaka N."/>
            <person name="Shiwa Y."/>
            <person name="Fujita N."/>
            <person name="Kikuno H."/>
            <person name="Babil P."/>
            <person name="Shiwachi H."/>
        </authorList>
    </citation>
    <scope>NUCLEOTIDE SEQUENCE [LARGE SCALE GENOMIC DNA]</scope>
    <source>
        <strain evidence="2 3">S-93</strain>
    </source>
</reference>
<sequence length="101" mass="10628">MRGDQSADAERDQAKAEKADCDAHPGGGFGKRNGPDEAEGDKRRDFLSGWSFSGGVEQTGGNGIGEDKKIEAGLSVEKEKVCQGDKGNECEEFATGFICGV</sequence>
<gene>
    <name evidence="2" type="ORF">RsS93_20520</name>
</gene>
<feature type="compositionally biased region" description="Basic and acidic residues" evidence="1">
    <location>
        <begin position="1"/>
        <end position="23"/>
    </location>
</feature>
<keyword evidence="3" id="KW-1185">Reference proteome</keyword>
<evidence type="ECO:0000256" key="1">
    <source>
        <dbReference type="SAM" id="MobiDB-lite"/>
    </source>
</evidence>
<protein>
    <submittedName>
        <fullName evidence="2">Uncharacterized protein</fullName>
    </submittedName>
</protein>
<accession>A0ABQ0Z2C1</accession>
<comment type="caution">
    <text evidence="2">The sequence shown here is derived from an EMBL/GenBank/DDBJ whole genome shotgun (WGS) entry which is preliminary data.</text>
</comment>
<evidence type="ECO:0000313" key="3">
    <source>
        <dbReference type="Proteomes" id="UP000390335"/>
    </source>
</evidence>
<proteinExistence type="predicted"/>
<evidence type="ECO:0000313" key="2">
    <source>
        <dbReference type="EMBL" id="GES49438.1"/>
    </source>
</evidence>
<feature type="region of interest" description="Disordered" evidence="1">
    <location>
        <begin position="1"/>
        <end position="67"/>
    </location>
</feature>
<dbReference type="Proteomes" id="UP000390335">
    <property type="component" value="Unassembled WGS sequence"/>
</dbReference>
<dbReference type="EMBL" id="BLAJ01000002">
    <property type="protein sequence ID" value="GES49438.1"/>
    <property type="molecule type" value="Genomic_DNA"/>
</dbReference>